<dbReference type="PANTHER" id="PTHR47245:SF2">
    <property type="entry name" value="PEPTIDYL-PROLYL CIS-TRANS ISOMERASE HP_0175-RELATED"/>
    <property type="match status" value="1"/>
</dbReference>
<reference evidence="4" key="1">
    <citation type="submission" date="2019-05" db="EMBL/GenBank/DDBJ databases">
        <title>Candidatus Nanohalobium constans, a novel model system to study the DPANN nano-sized archaea: genomic and physiological characterization of a nanoarchaeon co-cultured with its chitinotrophic host.</title>
        <authorList>
            <person name="La Cono V."/>
            <person name="Arcadi E."/>
            <person name="Crisafi F."/>
            <person name="Denaro R."/>
            <person name="La Spada G."/>
            <person name="Messina E."/>
            <person name="Smedile F."/>
            <person name="Toshchakov S.V."/>
            <person name="Shevchenko M.A."/>
            <person name="Golyshin P.N."/>
            <person name="Golyshina O.V."/>
            <person name="Ferrer M."/>
            <person name="Rohde M."/>
            <person name="Mushegian A."/>
            <person name="Sorokin D.Y."/>
            <person name="Giuliano L."/>
            <person name="Yakimov M.M."/>
        </authorList>
    </citation>
    <scope>NUCLEOTIDE SEQUENCE [LARGE SCALE GENOMIC DNA]</scope>
    <source>
        <strain evidence="4">LC1Nh</strain>
    </source>
</reference>
<dbReference type="SUPFAM" id="SSF54534">
    <property type="entry name" value="FKBP-like"/>
    <property type="match status" value="1"/>
</dbReference>
<dbReference type="InterPro" id="IPR050245">
    <property type="entry name" value="PrsA_foldase"/>
</dbReference>
<keyword evidence="4" id="KW-1185">Reference proteome</keyword>
<feature type="region of interest" description="Disordered" evidence="1">
    <location>
        <begin position="29"/>
        <end position="55"/>
    </location>
</feature>
<dbReference type="EC" id="5.2.1.8" evidence="3"/>
<gene>
    <name evidence="3" type="primary">ppiC</name>
    <name evidence="3" type="ORF">LC1Nh_1076</name>
</gene>
<evidence type="ECO:0000313" key="4">
    <source>
        <dbReference type="Proteomes" id="UP000377803"/>
    </source>
</evidence>
<feature type="compositionally biased region" description="Basic and acidic residues" evidence="1">
    <location>
        <begin position="29"/>
        <end position="41"/>
    </location>
</feature>
<dbReference type="InterPro" id="IPR000297">
    <property type="entry name" value="PPIase_PpiC"/>
</dbReference>
<accession>A0A5Q0UH45</accession>
<dbReference type="OrthoDB" id="52538at2157"/>
<organism evidence="3 4">
    <name type="scientific">Candidatus Nanohalobium constans</name>
    <dbReference type="NCBI Taxonomy" id="2565781"/>
    <lineage>
        <taxon>Archaea</taxon>
        <taxon>Candidatus Nanohalarchaeota</taxon>
        <taxon>Candidatus Nanohalobia</taxon>
        <taxon>Candidatus Nanohalobiales</taxon>
        <taxon>Candidatus Nanohalobiaceae</taxon>
        <taxon>Candidatus Nanohalobium</taxon>
    </lineage>
</organism>
<evidence type="ECO:0000313" key="3">
    <source>
        <dbReference type="EMBL" id="QGA80947.1"/>
    </source>
</evidence>
<feature type="domain" description="PpiC" evidence="2">
    <location>
        <begin position="2"/>
        <end position="92"/>
    </location>
</feature>
<dbReference type="GeneID" id="42365475"/>
<dbReference type="KEGG" id="ncon:LC1Nh_1076"/>
<dbReference type="RefSeq" id="WP_153550696.1">
    <property type="nucleotide sequence ID" value="NZ_CP040089.1"/>
</dbReference>
<dbReference type="AlphaFoldDB" id="A0A5Q0UH45"/>
<sequence length="94" mass="10787">MAEEVKARHILVDSKEHAKQIKLELERSDKTFEQMAREKSEGPSSEKGGDLGFFGKGEMVQPFEETVFDMETGEVSDPVKTEFGWHLIKKEDER</sequence>
<dbReference type="InterPro" id="IPR046357">
    <property type="entry name" value="PPIase_dom_sf"/>
</dbReference>
<proteinExistence type="predicted"/>
<name>A0A5Q0UH45_9ARCH</name>
<evidence type="ECO:0000259" key="2">
    <source>
        <dbReference type="PROSITE" id="PS50198"/>
    </source>
</evidence>
<dbReference type="EMBL" id="CP040089">
    <property type="protein sequence ID" value="QGA80947.1"/>
    <property type="molecule type" value="Genomic_DNA"/>
</dbReference>
<dbReference type="Pfam" id="PF00639">
    <property type="entry name" value="Rotamase"/>
    <property type="match status" value="1"/>
</dbReference>
<evidence type="ECO:0000256" key="1">
    <source>
        <dbReference type="SAM" id="MobiDB-lite"/>
    </source>
</evidence>
<dbReference type="GO" id="GO:0003755">
    <property type="term" value="F:peptidyl-prolyl cis-trans isomerase activity"/>
    <property type="evidence" value="ECO:0007669"/>
    <property type="project" value="UniProtKB-EC"/>
</dbReference>
<dbReference type="Gene3D" id="3.10.50.40">
    <property type="match status" value="1"/>
</dbReference>
<keyword evidence="3" id="KW-0413">Isomerase</keyword>
<dbReference type="Proteomes" id="UP000377803">
    <property type="component" value="Chromosome"/>
</dbReference>
<dbReference type="PROSITE" id="PS50198">
    <property type="entry name" value="PPIC_PPIASE_2"/>
    <property type="match status" value="1"/>
</dbReference>
<dbReference type="PANTHER" id="PTHR47245">
    <property type="entry name" value="PEPTIDYLPROLYL ISOMERASE"/>
    <property type="match status" value="1"/>
</dbReference>
<protein>
    <submittedName>
        <fullName evidence="3">Peptidyl-prolyl cis-trans isomerase C</fullName>
        <ecNumber evidence="3">5.2.1.8</ecNumber>
    </submittedName>
</protein>